<evidence type="ECO:0000256" key="3">
    <source>
        <dbReference type="ARBA" id="ARBA00022692"/>
    </source>
</evidence>
<dbReference type="Pfam" id="PF00001">
    <property type="entry name" value="7tm_1"/>
    <property type="match status" value="1"/>
</dbReference>
<dbReference type="InterPro" id="IPR017452">
    <property type="entry name" value="GPCR_Rhodpsn_7TM"/>
</dbReference>
<comment type="caution">
    <text evidence="9">The sequence shown here is derived from an EMBL/GenBank/DDBJ whole genome shotgun (WGS) entry which is preliminary data.</text>
</comment>
<feature type="transmembrane region" description="Helical" evidence="7">
    <location>
        <begin position="266"/>
        <end position="290"/>
    </location>
</feature>
<dbReference type="PROSITE" id="PS50262">
    <property type="entry name" value="G_PROTEIN_RECEP_F1_2"/>
    <property type="match status" value="1"/>
</dbReference>
<feature type="transmembrane region" description="Helical" evidence="7">
    <location>
        <begin position="162"/>
        <end position="182"/>
    </location>
</feature>
<feature type="transmembrane region" description="Helical" evidence="7">
    <location>
        <begin position="83"/>
        <end position="108"/>
    </location>
</feature>
<evidence type="ECO:0000256" key="7">
    <source>
        <dbReference type="SAM" id="Phobius"/>
    </source>
</evidence>
<protein>
    <recommendedName>
        <fullName evidence="8">G-protein coupled receptors family 1 profile domain-containing protein</fullName>
    </recommendedName>
</protein>
<gene>
    <name evidence="9" type="ORF">BaRGS_00031403</name>
</gene>
<evidence type="ECO:0000313" key="10">
    <source>
        <dbReference type="Proteomes" id="UP001519460"/>
    </source>
</evidence>
<comment type="subcellular location">
    <subcellularLocation>
        <location evidence="1">Cell membrane</location>
        <topology evidence="1">Multi-pass membrane protein</topology>
    </subcellularLocation>
</comment>
<feature type="transmembrane region" description="Helical" evidence="7">
    <location>
        <begin position="302"/>
        <end position="320"/>
    </location>
</feature>
<evidence type="ECO:0000256" key="1">
    <source>
        <dbReference type="ARBA" id="ARBA00004651"/>
    </source>
</evidence>
<dbReference type="InterPro" id="IPR000276">
    <property type="entry name" value="GPCR_Rhodpsn"/>
</dbReference>
<feature type="transmembrane region" description="Helical" evidence="7">
    <location>
        <begin position="202"/>
        <end position="228"/>
    </location>
</feature>
<dbReference type="SUPFAM" id="SSF81321">
    <property type="entry name" value="Family A G protein-coupled receptor-like"/>
    <property type="match status" value="1"/>
</dbReference>
<feature type="region of interest" description="Disordered" evidence="6">
    <location>
        <begin position="336"/>
        <end position="358"/>
    </location>
</feature>
<organism evidence="9 10">
    <name type="scientific">Batillaria attramentaria</name>
    <dbReference type="NCBI Taxonomy" id="370345"/>
    <lineage>
        <taxon>Eukaryota</taxon>
        <taxon>Metazoa</taxon>
        <taxon>Spiralia</taxon>
        <taxon>Lophotrochozoa</taxon>
        <taxon>Mollusca</taxon>
        <taxon>Gastropoda</taxon>
        <taxon>Caenogastropoda</taxon>
        <taxon>Sorbeoconcha</taxon>
        <taxon>Cerithioidea</taxon>
        <taxon>Batillariidae</taxon>
        <taxon>Batillaria</taxon>
    </lineage>
</organism>
<dbReference type="PANTHER" id="PTHR22750">
    <property type="entry name" value="G-PROTEIN COUPLED RECEPTOR"/>
    <property type="match status" value="1"/>
</dbReference>
<dbReference type="AlphaFoldDB" id="A0ABD0JQI4"/>
<name>A0ABD0JQI4_9CAEN</name>
<accession>A0ABD0JQI4</accession>
<dbReference type="Proteomes" id="UP001519460">
    <property type="component" value="Unassembled WGS sequence"/>
</dbReference>
<keyword evidence="4 7" id="KW-1133">Transmembrane helix</keyword>
<evidence type="ECO:0000256" key="6">
    <source>
        <dbReference type="SAM" id="MobiDB-lite"/>
    </source>
</evidence>
<reference evidence="9 10" key="1">
    <citation type="journal article" date="2023" name="Sci. Data">
        <title>Genome assembly of the Korean intertidal mud-creeper Batillaria attramentaria.</title>
        <authorList>
            <person name="Patra A.K."/>
            <person name="Ho P.T."/>
            <person name="Jun S."/>
            <person name="Lee S.J."/>
            <person name="Kim Y."/>
            <person name="Won Y.J."/>
        </authorList>
    </citation>
    <scope>NUCLEOTIDE SEQUENCE [LARGE SCALE GENOMIC DNA]</scope>
    <source>
        <strain evidence="9">Wonlab-2016</strain>
    </source>
</reference>
<feature type="transmembrane region" description="Helical" evidence="7">
    <location>
        <begin position="46"/>
        <end position="71"/>
    </location>
</feature>
<keyword evidence="3 7" id="KW-0812">Transmembrane</keyword>
<dbReference type="CDD" id="cd00637">
    <property type="entry name" value="7tm_classA_rhodopsin-like"/>
    <property type="match status" value="1"/>
</dbReference>
<feature type="domain" description="G-protein coupled receptors family 1 profile" evidence="8">
    <location>
        <begin position="63"/>
        <end position="318"/>
    </location>
</feature>
<feature type="transmembrane region" description="Helical" evidence="7">
    <location>
        <begin position="120"/>
        <end position="141"/>
    </location>
</feature>
<keyword evidence="2" id="KW-1003">Cell membrane</keyword>
<evidence type="ECO:0000313" key="9">
    <source>
        <dbReference type="EMBL" id="KAK7477338.1"/>
    </source>
</evidence>
<dbReference type="PRINTS" id="PR00237">
    <property type="entry name" value="GPCRRHODOPSN"/>
</dbReference>
<evidence type="ECO:0000256" key="4">
    <source>
        <dbReference type="ARBA" id="ARBA00022989"/>
    </source>
</evidence>
<evidence type="ECO:0000256" key="2">
    <source>
        <dbReference type="ARBA" id="ARBA00022475"/>
    </source>
</evidence>
<keyword evidence="5 7" id="KW-0472">Membrane</keyword>
<evidence type="ECO:0000256" key="5">
    <source>
        <dbReference type="ARBA" id="ARBA00023136"/>
    </source>
</evidence>
<keyword evidence="10" id="KW-1185">Reference proteome</keyword>
<dbReference type="EMBL" id="JACVVK020000353">
    <property type="protein sequence ID" value="KAK7477338.1"/>
    <property type="molecule type" value="Genomic_DNA"/>
</dbReference>
<proteinExistence type="predicted"/>
<evidence type="ECO:0000259" key="8">
    <source>
        <dbReference type="PROSITE" id="PS50262"/>
    </source>
</evidence>
<dbReference type="GO" id="GO:0005886">
    <property type="term" value="C:plasma membrane"/>
    <property type="evidence" value="ECO:0007669"/>
    <property type="project" value="UniProtKB-SubCell"/>
</dbReference>
<sequence>MTSNNGSTLTAECDLFDNCTTGMNFYANTSGNSTADGPGRGGAGSLLPFAIAQPFLWFFMFISNLAVLLVYRRSLGFKTLTNYFVYNIAAADLCMSFNMLVQMVFFLWPVLSTSMSLCMLRLELMSFFTTVSLLSGFFATIDRFMVIVVHRHYHSVMSVRNVKLMIAVAWLYSFCFAAIPFFNNNWDTVGRCEFVTVVPAWYIVYGSSQNVVSTVVEIILYVAIFHVANRRRRVFKRELTLSSNGAGSGVTARVPKEQQSLRGAKFMGIVLIAYSLCWTPFAVLGYIQIYCYHPTLTMVRMVTVYLGISNSLLNPIIYAWQKREFREGLKRLLGRHTTTGRVHPEGSTRRTSLTDRHS</sequence>
<dbReference type="Gene3D" id="1.20.1070.10">
    <property type="entry name" value="Rhodopsin 7-helix transmembrane proteins"/>
    <property type="match status" value="1"/>
</dbReference>
<feature type="compositionally biased region" description="Basic and acidic residues" evidence="6">
    <location>
        <begin position="342"/>
        <end position="358"/>
    </location>
</feature>